<evidence type="ECO:0008006" key="3">
    <source>
        <dbReference type="Google" id="ProtNLM"/>
    </source>
</evidence>
<name>W9C351_SCLBF</name>
<sequence length="399" mass="45785">MWPPFSYITMPLPRPARKATAKAIKSKSPIKKKIVKANKKAPQPEAIKTVVTNPVDRIYKTLTLGNVDIEEGLWMVRKLGDGKYEAVNLNTVAFEDISSEENAVRMTSAPENLEIFKVSQKSLNDVTAKLDRAVFTASGKVFRFIKLPIELRYKIYDFALILPSGSTLFRSRYRGRHTPRLALGLLATCRFINTECMPFLWKNTYNMSAPTIKDFKFSKQTLIENVRHIKCAWSGYRSQDLLVFGMIASCTKLETLEIELTPNCVEAGPYNRHKVQYLHQEDSSIRKFSRSNGFDKLISLRDIKKVIVSRRWKMALSSFVTEEELKTFEKFLIEKLTTPVAVVPPMVFTPLSSTPTRRSTRLQKLKGFKPIKYVPDLISDDEEGFWNEDDYDEVDRNAM</sequence>
<dbReference type="AlphaFoldDB" id="W9C351"/>
<proteinExistence type="predicted"/>
<accession>W9C351</accession>
<reference evidence="1 2" key="1">
    <citation type="journal article" date="2014" name="Genome Announc.">
        <title>Draft genome sequence of Sclerotinia borealis, a psychrophilic plant pathogenic fungus.</title>
        <authorList>
            <person name="Mardanov A.V."/>
            <person name="Beletsky A.V."/>
            <person name="Kadnikov V.V."/>
            <person name="Ignatov A.N."/>
            <person name="Ravin N.V."/>
        </authorList>
    </citation>
    <scope>NUCLEOTIDE SEQUENCE [LARGE SCALE GENOMIC DNA]</scope>
    <source>
        <strain evidence="2">F-4157</strain>
    </source>
</reference>
<evidence type="ECO:0000313" key="2">
    <source>
        <dbReference type="Proteomes" id="UP000019487"/>
    </source>
</evidence>
<evidence type="ECO:0000313" key="1">
    <source>
        <dbReference type="EMBL" id="ESZ90153.1"/>
    </source>
</evidence>
<gene>
    <name evidence="1" type="ORF">SBOR_9458</name>
</gene>
<dbReference type="Proteomes" id="UP000019487">
    <property type="component" value="Unassembled WGS sequence"/>
</dbReference>
<comment type="caution">
    <text evidence="1">The sequence shown here is derived from an EMBL/GenBank/DDBJ whole genome shotgun (WGS) entry which is preliminary data.</text>
</comment>
<dbReference type="EMBL" id="AYSA01000686">
    <property type="protein sequence ID" value="ESZ90153.1"/>
    <property type="molecule type" value="Genomic_DNA"/>
</dbReference>
<protein>
    <recommendedName>
        <fullName evidence="3">F-box domain-containing protein</fullName>
    </recommendedName>
</protein>
<keyword evidence="2" id="KW-1185">Reference proteome</keyword>
<dbReference type="OrthoDB" id="62952at2759"/>
<dbReference type="HOGENOM" id="CLU_717616_0_0_1"/>
<organism evidence="1 2">
    <name type="scientific">Sclerotinia borealis (strain F-4128)</name>
    <dbReference type="NCBI Taxonomy" id="1432307"/>
    <lineage>
        <taxon>Eukaryota</taxon>
        <taxon>Fungi</taxon>
        <taxon>Dikarya</taxon>
        <taxon>Ascomycota</taxon>
        <taxon>Pezizomycotina</taxon>
        <taxon>Leotiomycetes</taxon>
        <taxon>Helotiales</taxon>
        <taxon>Sclerotiniaceae</taxon>
        <taxon>Sclerotinia</taxon>
    </lineage>
</organism>